<dbReference type="PROSITE" id="PS50943">
    <property type="entry name" value="HTH_CROC1"/>
    <property type="match status" value="1"/>
</dbReference>
<keyword evidence="3" id="KW-1185">Reference proteome</keyword>
<dbReference type="SMART" id="SM00530">
    <property type="entry name" value="HTH_XRE"/>
    <property type="match status" value="1"/>
</dbReference>
<gene>
    <name evidence="2" type="ORF">PQU94_08285</name>
</gene>
<evidence type="ECO:0000259" key="1">
    <source>
        <dbReference type="PROSITE" id="PS50943"/>
    </source>
</evidence>
<evidence type="ECO:0000313" key="2">
    <source>
        <dbReference type="EMBL" id="MDC7694276.1"/>
    </source>
</evidence>
<sequence>MAKFPKSISRQDISERIVFFREHIASLTQTEFAAKAGVSARALQTYEQGTADVSSEFCKRAFDAFGLDPVWLLTGQGAPESQVGRGGAKPLAQIAYQAVDEAVSNSGQELTRAQKGWLVQAVYEHLVKSNGDLKKVDIPLLMRLRPV</sequence>
<dbReference type="EMBL" id="JAQQKW010000004">
    <property type="protein sequence ID" value="MDC7694276.1"/>
    <property type="molecule type" value="Genomic_DNA"/>
</dbReference>
<protein>
    <submittedName>
        <fullName evidence="2">Helix-turn-helix transcriptional regulator</fullName>
    </submittedName>
</protein>
<proteinExistence type="predicted"/>
<reference evidence="2 3" key="1">
    <citation type="submission" date="2023-01" db="EMBL/GenBank/DDBJ databases">
        <title>Novel species of the genus Asticcacaulis isolated from rivers.</title>
        <authorList>
            <person name="Lu H."/>
        </authorList>
    </citation>
    <scope>NUCLEOTIDE SEQUENCE [LARGE SCALE GENOMIC DNA]</scope>
    <source>
        <strain evidence="2 3">DXS10W</strain>
    </source>
</reference>
<dbReference type="Pfam" id="PF01381">
    <property type="entry name" value="HTH_3"/>
    <property type="match status" value="1"/>
</dbReference>
<dbReference type="Gene3D" id="1.10.260.40">
    <property type="entry name" value="lambda repressor-like DNA-binding domains"/>
    <property type="match status" value="1"/>
</dbReference>
<dbReference type="InterPro" id="IPR010982">
    <property type="entry name" value="Lambda_DNA-bd_dom_sf"/>
</dbReference>
<organism evidence="2 3">
    <name type="scientific">Asticcacaulis currens</name>
    <dbReference type="NCBI Taxonomy" id="2984210"/>
    <lineage>
        <taxon>Bacteria</taxon>
        <taxon>Pseudomonadati</taxon>
        <taxon>Pseudomonadota</taxon>
        <taxon>Alphaproteobacteria</taxon>
        <taxon>Caulobacterales</taxon>
        <taxon>Caulobacteraceae</taxon>
        <taxon>Asticcacaulis</taxon>
    </lineage>
</organism>
<accession>A0ABT5IDJ2</accession>
<dbReference type="SUPFAM" id="SSF47413">
    <property type="entry name" value="lambda repressor-like DNA-binding domains"/>
    <property type="match status" value="1"/>
</dbReference>
<feature type="domain" description="HTH cro/C1-type" evidence="1">
    <location>
        <begin position="27"/>
        <end position="72"/>
    </location>
</feature>
<dbReference type="CDD" id="cd00093">
    <property type="entry name" value="HTH_XRE"/>
    <property type="match status" value="1"/>
</dbReference>
<dbReference type="InterPro" id="IPR001387">
    <property type="entry name" value="Cro/C1-type_HTH"/>
</dbReference>
<dbReference type="RefSeq" id="WP_272740992.1">
    <property type="nucleotide sequence ID" value="NZ_JAQQKW010000004.1"/>
</dbReference>
<comment type="caution">
    <text evidence="2">The sequence shown here is derived from an EMBL/GenBank/DDBJ whole genome shotgun (WGS) entry which is preliminary data.</text>
</comment>
<dbReference type="Proteomes" id="UP001216595">
    <property type="component" value="Unassembled WGS sequence"/>
</dbReference>
<evidence type="ECO:0000313" key="3">
    <source>
        <dbReference type="Proteomes" id="UP001216595"/>
    </source>
</evidence>
<name>A0ABT5IDJ2_9CAUL</name>